<keyword evidence="6" id="KW-0574">Periplasm</keyword>
<keyword evidence="7" id="KW-0653">Protein transport</keyword>
<dbReference type="GO" id="GO:0042953">
    <property type="term" value="P:lipoprotein transport"/>
    <property type="evidence" value="ECO:0007669"/>
    <property type="project" value="InterPro"/>
</dbReference>
<dbReference type="PANTHER" id="PTHR35869">
    <property type="entry name" value="OUTER-MEMBRANE LIPOPROTEIN CARRIER PROTEIN"/>
    <property type="match status" value="1"/>
</dbReference>
<dbReference type="Gene3D" id="2.50.20.10">
    <property type="entry name" value="Lipoprotein localisation LolA/LolB/LppX"/>
    <property type="match status" value="1"/>
</dbReference>
<comment type="subcellular location">
    <subcellularLocation>
        <location evidence="1">Periplasm</location>
    </subcellularLocation>
</comment>
<evidence type="ECO:0000256" key="4">
    <source>
        <dbReference type="ARBA" id="ARBA00014035"/>
    </source>
</evidence>
<gene>
    <name evidence="9" type="ORF">METZ01_LOCUS21677</name>
</gene>
<dbReference type="GO" id="GO:0042597">
    <property type="term" value="C:periplasmic space"/>
    <property type="evidence" value="ECO:0007669"/>
    <property type="project" value="UniProtKB-SubCell"/>
</dbReference>
<dbReference type="AlphaFoldDB" id="A0A381PTN5"/>
<keyword evidence="5" id="KW-0813">Transport</keyword>
<accession>A0A381PTN5</accession>
<dbReference type="PANTHER" id="PTHR35869:SF1">
    <property type="entry name" value="OUTER-MEMBRANE LIPOPROTEIN CARRIER PROTEIN"/>
    <property type="match status" value="1"/>
</dbReference>
<sequence>MKYYSLILLLVFLFGMSGQSVAKETGLLQLIQEQYQNIRSFSGHFIQTSHRTNTKTGPRKAEGKVYYKQPGKMRWLYEAPEEQLLVTNGETLWLFDPLLENVTIQKLEKLTDGTALSFLLGLGDLRSDFLRREISQILLENVDGLIVELEPKKTSANLAFIQLEVHPETYDLQKIALMDQQGNSRTITLESMQYNLALKDDIFEFKVTPEMEVIEDRKQ</sequence>
<evidence type="ECO:0000256" key="3">
    <source>
        <dbReference type="ARBA" id="ARBA00011245"/>
    </source>
</evidence>
<evidence type="ECO:0000313" key="9">
    <source>
        <dbReference type="EMBL" id="SUZ68823.1"/>
    </source>
</evidence>
<name>A0A381PTN5_9ZZZZ</name>
<dbReference type="CDD" id="cd16325">
    <property type="entry name" value="LolA"/>
    <property type="match status" value="1"/>
</dbReference>
<protein>
    <recommendedName>
        <fullName evidence="4">Outer-membrane lipoprotein carrier protein</fullName>
    </recommendedName>
</protein>
<dbReference type="InterPro" id="IPR018323">
    <property type="entry name" value="OM_lipoprot_carrier_LolA_Pbac"/>
</dbReference>
<comment type="similarity">
    <text evidence="2">Belongs to the LolA family.</text>
</comment>
<dbReference type="Pfam" id="PF03548">
    <property type="entry name" value="LolA"/>
    <property type="match status" value="1"/>
</dbReference>
<dbReference type="InterPro" id="IPR029046">
    <property type="entry name" value="LolA/LolB/LppX"/>
</dbReference>
<evidence type="ECO:0000256" key="8">
    <source>
        <dbReference type="ARBA" id="ARBA00023186"/>
    </source>
</evidence>
<dbReference type="NCBIfam" id="TIGR00547">
    <property type="entry name" value="lolA"/>
    <property type="match status" value="1"/>
</dbReference>
<organism evidence="9">
    <name type="scientific">marine metagenome</name>
    <dbReference type="NCBI Taxonomy" id="408172"/>
    <lineage>
        <taxon>unclassified sequences</taxon>
        <taxon>metagenomes</taxon>
        <taxon>ecological metagenomes</taxon>
    </lineage>
</organism>
<evidence type="ECO:0000256" key="5">
    <source>
        <dbReference type="ARBA" id="ARBA00022448"/>
    </source>
</evidence>
<dbReference type="HAMAP" id="MF_00240">
    <property type="entry name" value="LolA"/>
    <property type="match status" value="1"/>
</dbReference>
<dbReference type="EMBL" id="UINC01001044">
    <property type="protein sequence ID" value="SUZ68823.1"/>
    <property type="molecule type" value="Genomic_DNA"/>
</dbReference>
<proteinExistence type="inferred from homology"/>
<reference evidence="9" key="1">
    <citation type="submission" date="2018-05" db="EMBL/GenBank/DDBJ databases">
        <authorList>
            <person name="Lanie J.A."/>
            <person name="Ng W.-L."/>
            <person name="Kazmierczak K.M."/>
            <person name="Andrzejewski T.M."/>
            <person name="Davidsen T.M."/>
            <person name="Wayne K.J."/>
            <person name="Tettelin H."/>
            <person name="Glass J.I."/>
            <person name="Rusch D."/>
            <person name="Podicherti R."/>
            <person name="Tsui H.-C.T."/>
            <person name="Winkler M.E."/>
        </authorList>
    </citation>
    <scope>NUCLEOTIDE SEQUENCE</scope>
</reference>
<dbReference type="InterPro" id="IPR004564">
    <property type="entry name" value="OM_lipoprot_carrier_LolA-like"/>
</dbReference>
<evidence type="ECO:0000256" key="1">
    <source>
        <dbReference type="ARBA" id="ARBA00004418"/>
    </source>
</evidence>
<comment type="subunit">
    <text evidence="3">Monomer.</text>
</comment>
<evidence type="ECO:0000256" key="2">
    <source>
        <dbReference type="ARBA" id="ARBA00007615"/>
    </source>
</evidence>
<dbReference type="SUPFAM" id="SSF89392">
    <property type="entry name" value="Prokaryotic lipoproteins and lipoprotein localization factors"/>
    <property type="match status" value="1"/>
</dbReference>
<keyword evidence="8" id="KW-0143">Chaperone</keyword>
<evidence type="ECO:0000256" key="7">
    <source>
        <dbReference type="ARBA" id="ARBA00022927"/>
    </source>
</evidence>
<evidence type="ECO:0000256" key="6">
    <source>
        <dbReference type="ARBA" id="ARBA00022764"/>
    </source>
</evidence>